<protein>
    <submittedName>
        <fullName evidence="4">GAF domain-containing protein</fullName>
    </submittedName>
</protein>
<proteinExistence type="predicted"/>
<reference evidence="4 5" key="1">
    <citation type="submission" date="2016-06" db="EMBL/GenBank/DDBJ databases">
        <authorList>
            <person name="Kjaerup R.B."/>
            <person name="Dalgaard T.S."/>
            <person name="Juul-Madsen H.R."/>
        </authorList>
    </citation>
    <scope>NUCLEOTIDE SEQUENCE [LARGE SCALE GENOMIC DNA]</scope>
    <source>
        <strain evidence="4 5">DSM 43913</strain>
    </source>
</reference>
<evidence type="ECO:0000259" key="3">
    <source>
        <dbReference type="SMART" id="SM00331"/>
    </source>
</evidence>
<feature type="domain" description="GAF" evidence="2">
    <location>
        <begin position="28"/>
        <end position="172"/>
    </location>
</feature>
<dbReference type="PANTHER" id="PTHR43156">
    <property type="entry name" value="STAGE II SPORULATION PROTEIN E-RELATED"/>
    <property type="match status" value="1"/>
</dbReference>
<dbReference type="RefSeq" id="WP_089003454.1">
    <property type="nucleotide sequence ID" value="NZ_JBFAAC010000023.1"/>
</dbReference>
<evidence type="ECO:0000313" key="4">
    <source>
        <dbReference type="EMBL" id="SCG16275.1"/>
    </source>
</evidence>
<evidence type="ECO:0000259" key="2">
    <source>
        <dbReference type="SMART" id="SM00065"/>
    </source>
</evidence>
<dbReference type="Gene3D" id="3.60.40.10">
    <property type="entry name" value="PPM-type phosphatase domain"/>
    <property type="match status" value="1"/>
</dbReference>
<dbReference type="Proteomes" id="UP000198251">
    <property type="component" value="Chromosome I"/>
</dbReference>
<dbReference type="SUPFAM" id="SSF55781">
    <property type="entry name" value="GAF domain-like"/>
    <property type="match status" value="1"/>
</dbReference>
<dbReference type="InterPro" id="IPR029016">
    <property type="entry name" value="GAF-like_dom_sf"/>
</dbReference>
<dbReference type="InterPro" id="IPR001932">
    <property type="entry name" value="PPM-type_phosphatase-like_dom"/>
</dbReference>
<dbReference type="SUPFAM" id="SSF81606">
    <property type="entry name" value="PP2C-like"/>
    <property type="match status" value="1"/>
</dbReference>
<gene>
    <name evidence="4" type="ORF">GA0070610_2535</name>
</gene>
<dbReference type="Gene3D" id="3.30.450.40">
    <property type="match status" value="1"/>
</dbReference>
<dbReference type="EMBL" id="LT607733">
    <property type="protein sequence ID" value="SCG16275.1"/>
    <property type="molecule type" value="Genomic_DNA"/>
</dbReference>
<evidence type="ECO:0000313" key="5">
    <source>
        <dbReference type="Proteomes" id="UP000198251"/>
    </source>
</evidence>
<dbReference type="GO" id="GO:0016791">
    <property type="term" value="F:phosphatase activity"/>
    <property type="evidence" value="ECO:0007669"/>
    <property type="project" value="TreeGrafter"/>
</dbReference>
<dbReference type="Pfam" id="PF07228">
    <property type="entry name" value="SpoIIE"/>
    <property type="match status" value="1"/>
</dbReference>
<organism evidence="4 5">
    <name type="scientific">Micromonospora echinofusca</name>
    <dbReference type="NCBI Taxonomy" id="47858"/>
    <lineage>
        <taxon>Bacteria</taxon>
        <taxon>Bacillati</taxon>
        <taxon>Actinomycetota</taxon>
        <taxon>Actinomycetes</taxon>
        <taxon>Micromonosporales</taxon>
        <taxon>Micromonosporaceae</taxon>
        <taxon>Micromonospora</taxon>
    </lineage>
</organism>
<evidence type="ECO:0000256" key="1">
    <source>
        <dbReference type="ARBA" id="ARBA00022801"/>
    </source>
</evidence>
<keyword evidence="5" id="KW-1185">Reference proteome</keyword>
<sequence length="406" mass="43406">MAEQSLIGDDERLRRIEAVTDATLSRLDAADLFDELLDRVRDLLDVDTAAILLLDTHAQQLVATAAKGLEEEVRQGFRVSVGRGFAGRIALTRRPVTVEDVVPGSVVNPVLVAMGLRSLLGVPMFARGELIGVLHVGTLRQRHFTDDDVRLLELVADRASLASLARSNNLDHSAALALQRSLLPTQLPGVPGLDLAARYVPGHVAGIGGDWYDVFVLPSGWLGLVIGDVSGHGLQSAVVMGRIRSALRAYALVCDDPAEALTLLDRKVGHFEAGNLTTALYAMISPDRTRIRLSAAGHLRPVLAVPGRSGEPVAVHADPPLGTGRRPPARQHTEVRFPPGAVFVCFTDGLVERRHEVIDVGLGRLADVVRPAPAEQVCATVMGALAAEQPTDDIAMLVVHRLTTSP</sequence>
<accession>A0A1C5G8N6</accession>
<dbReference type="SMART" id="SM00065">
    <property type="entry name" value="GAF"/>
    <property type="match status" value="1"/>
</dbReference>
<name>A0A1C5G8N6_MICEH</name>
<dbReference type="SMART" id="SM00331">
    <property type="entry name" value="PP2C_SIG"/>
    <property type="match status" value="1"/>
</dbReference>
<dbReference type="InterPro" id="IPR036457">
    <property type="entry name" value="PPM-type-like_dom_sf"/>
</dbReference>
<feature type="domain" description="PPM-type phosphatase" evidence="3">
    <location>
        <begin position="190"/>
        <end position="401"/>
    </location>
</feature>
<dbReference type="AlphaFoldDB" id="A0A1C5G8N6"/>
<dbReference type="InterPro" id="IPR052016">
    <property type="entry name" value="Bact_Sigma-Reg"/>
</dbReference>
<dbReference type="Pfam" id="PF13185">
    <property type="entry name" value="GAF_2"/>
    <property type="match status" value="1"/>
</dbReference>
<keyword evidence="1" id="KW-0378">Hydrolase</keyword>
<dbReference type="GeneID" id="95802339"/>
<dbReference type="InterPro" id="IPR003018">
    <property type="entry name" value="GAF"/>
</dbReference>
<dbReference type="PANTHER" id="PTHR43156:SF2">
    <property type="entry name" value="STAGE II SPORULATION PROTEIN E"/>
    <property type="match status" value="1"/>
</dbReference>